<gene>
    <name evidence="1" type="ORF">CCAP1982_LOCUS424</name>
</gene>
<name>A0A811TZJ6_CERCA</name>
<dbReference type="AlphaFoldDB" id="A0A811TZJ6"/>
<comment type="caution">
    <text evidence="1">The sequence shown here is derived from an EMBL/GenBank/DDBJ whole genome shotgun (WGS) entry which is preliminary data.</text>
</comment>
<dbReference type="Proteomes" id="UP000606786">
    <property type="component" value="Unassembled WGS sequence"/>
</dbReference>
<protein>
    <submittedName>
        <fullName evidence="1">(Mediterranean fruit fly) hypothetical protein</fullName>
    </submittedName>
</protein>
<sequence length="48" mass="5459">MRKNSLSLLGIGENLALEYLEEFSAKRACAENFDEYEKGASEKSKIKF</sequence>
<dbReference type="EMBL" id="CAJHJT010000001">
    <property type="protein sequence ID" value="CAD6991500.1"/>
    <property type="molecule type" value="Genomic_DNA"/>
</dbReference>
<proteinExistence type="predicted"/>
<evidence type="ECO:0000313" key="1">
    <source>
        <dbReference type="EMBL" id="CAD6991500.1"/>
    </source>
</evidence>
<keyword evidence="2" id="KW-1185">Reference proteome</keyword>
<accession>A0A811TZJ6</accession>
<reference evidence="1" key="1">
    <citation type="submission" date="2020-11" db="EMBL/GenBank/DDBJ databases">
        <authorList>
            <person name="Whitehead M."/>
        </authorList>
    </citation>
    <scope>NUCLEOTIDE SEQUENCE</scope>
    <source>
        <strain evidence="1">EGII</strain>
    </source>
</reference>
<evidence type="ECO:0000313" key="2">
    <source>
        <dbReference type="Proteomes" id="UP000606786"/>
    </source>
</evidence>
<organism evidence="1 2">
    <name type="scientific">Ceratitis capitata</name>
    <name type="common">Mediterranean fruit fly</name>
    <name type="synonym">Tephritis capitata</name>
    <dbReference type="NCBI Taxonomy" id="7213"/>
    <lineage>
        <taxon>Eukaryota</taxon>
        <taxon>Metazoa</taxon>
        <taxon>Ecdysozoa</taxon>
        <taxon>Arthropoda</taxon>
        <taxon>Hexapoda</taxon>
        <taxon>Insecta</taxon>
        <taxon>Pterygota</taxon>
        <taxon>Neoptera</taxon>
        <taxon>Endopterygota</taxon>
        <taxon>Diptera</taxon>
        <taxon>Brachycera</taxon>
        <taxon>Muscomorpha</taxon>
        <taxon>Tephritoidea</taxon>
        <taxon>Tephritidae</taxon>
        <taxon>Ceratitis</taxon>
        <taxon>Ceratitis</taxon>
    </lineage>
</organism>